<evidence type="ECO:0000313" key="1">
    <source>
        <dbReference type="EMBL" id="KAK5116925.1"/>
    </source>
</evidence>
<dbReference type="InterPro" id="IPR034660">
    <property type="entry name" value="DinB/YfiT-like"/>
</dbReference>
<evidence type="ECO:0000313" key="2">
    <source>
        <dbReference type="Proteomes" id="UP001310890"/>
    </source>
</evidence>
<dbReference type="PANTHER" id="PTHR36922:SF1">
    <property type="entry name" value="DUF1993 DOMAIN-CONTAINING PROTEIN"/>
    <property type="match status" value="1"/>
</dbReference>
<gene>
    <name evidence="1" type="ORF">LTR62_006646</name>
</gene>
<protein>
    <recommendedName>
        <fullName evidence="3">DUF1993 domain-containing protein</fullName>
    </recommendedName>
</protein>
<dbReference type="InterPro" id="IPR018531">
    <property type="entry name" value="DUF1993"/>
</dbReference>
<dbReference type="AlphaFoldDB" id="A0AAN7TH85"/>
<name>A0AAN7TH85_9PEZI</name>
<evidence type="ECO:0008006" key="3">
    <source>
        <dbReference type="Google" id="ProtNLM"/>
    </source>
</evidence>
<dbReference type="Pfam" id="PF09351">
    <property type="entry name" value="DUF1993"/>
    <property type="match status" value="1"/>
</dbReference>
<organism evidence="1 2">
    <name type="scientific">Meristemomyces frigidus</name>
    <dbReference type="NCBI Taxonomy" id="1508187"/>
    <lineage>
        <taxon>Eukaryota</taxon>
        <taxon>Fungi</taxon>
        <taxon>Dikarya</taxon>
        <taxon>Ascomycota</taxon>
        <taxon>Pezizomycotina</taxon>
        <taxon>Dothideomycetes</taxon>
        <taxon>Dothideomycetidae</taxon>
        <taxon>Mycosphaerellales</taxon>
        <taxon>Teratosphaeriaceae</taxon>
        <taxon>Meristemomyces</taxon>
    </lineage>
</organism>
<dbReference type="SUPFAM" id="SSF109854">
    <property type="entry name" value="DinB/YfiT-like putative metalloenzymes"/>
    <property type="match status" value="1"/>
</dbReference>
<dbReference type="EMBL" id="JAVRRL010000006">
    <property type="protein sequence ID" value="KAK5116925.1"/>
    <property type="molecule type" value="Genomic_DNA"/>
</dbReference>
<sequence length="171" mass="19092">MAPIIYEMSVPVFIRGLENLDVVLKKAEQHCDEQKIDKEKFLTSKLAEDMKPLPFQIQSASNTAKLSSVRCASIPNDPWEDTETTFPQLHERIAKTIAFVKSVDAQKFEGVEGNAVVMKLPSTELKFTALSYLQTFALPNFFFHSSMAYAILRKEGVPVGKMDFLGASTGQ</sequence>
<reference evidence="1" key="1">
    <citation type="submission" date="2023-08" db="EMBL/GenBank/DDBJ databases">
        <title>Black Yeasts Isolated from many extreme environments.</title>
        <authorList>
            <person name="Coleine C."/>
            <person name="Stajich J.E."/>
            <person name="Selbmann L."/>
        </authorList>
    </citation>
    <scope>NUCLEOTIDE SEQUENCE</scope>
    <source>
        <strain evidence="1">CCFEE 5401</strain>
    </source>
</reference>
<dbReference type="PANTHER" id="PTHR36922">
    <property type="entry name" value="BLL2446 PROTEIN"/>
    <property type="match status" value="1"/>
</dbReference>
<dbReference type="Proteomes" id="UP001310890">
    <property type="component" value="Unassembled WGS sequence"/>
</dbReference>
<accession>A0AAN7TH85</accession>
<comment type="caution">
    <text evidence="1">The sequence shown here is derived from an EMBL/GenBank/DDBJ whole genome shotgun (WGS) entry which is preliminary data.</text>
</comment>
<proteinExistence type="predicted"/>
<dbReference type="Gene3D" id="1.20.120.450">
    <property type="entry name" value="dinb family like domain"/>
    <property type="match status" value="1"/>
</dbReference>